<proteinExistence type="predicted"/>
<evidence type="ECO:0000313" key="1">
    <source>
        <dbReference type="EMBL" id="CCC47424.1"/>
    </source>
</evidence>
<reference evidence="1" key="1">
    <citation type="journal article" date="2012" name="Proc. Natl. Acad. Sci. U.S.A.">
        <title>Antigenic diversity is generated by distinct evolutionary mechanisms in African trypanosome species.</title>
        <authorList>
            <person name="Jackson A.P."/>
            <person name="Berry A."/>
            <person name="Aslett M."/>
            <person name="Allison H.C."/>
            <person name="Burton P."/>
            <person name="Vavrova-Anderson J."/>
            <person name="Brown R."/>
            <person name="Browne H."/>
            <person name="Corton N."/>
            <person name="Hauser H."/>
            <person name="Gamble J."/>
            <person name="Gilderthorp R."/>
            <person name="Marcello L."/>
            <person name="McQuillan J."/>
            <person name="Otto T.D."/>
            <person name="Quail M.A."/>
            <person name="Sanders M.J."/>
            <person name="van Tonder A."/>
            <person name="Ginger M.L."/>
            <person name="Field M.C."/>
            <person name="Barry J.D."/>
            <person name="Hertz-Fowler C."/>
            <person name="Berriman M."/>
        </authorList>
    </citation>
    <scope>NUCLEOTIDE SEQUENCE</scope>
    <source>
        <strain evidence="1">Y486</strain>
    </source>
</reference>
<protein>
    <submittedName>
        <fullName evidence="1">Uncharacterized protein</fullName>
    </submittedName>
</protein>
<organism evidence="1">
    <name type="scientific">Trypanosoma vivax (strain Y486)</name>
    <dbReference type="NCBI Taxonomy" id="1055687"/>
    <lineage>
        <taxon>Eukaryota</taxon>
        <taxon>Discoba</taxon>
        <taxon>Euglenozoa</taxon>
        <taxon>Kinetoplastea</taxon>
        <taxon>Metakinetoplastina</taxon>
        <taxon>Trypanosomatida</taxon>
        <taxon>Trypanosomatidae</taxon>
        <taxon>Trypanosoma</taxon>
        <taxon>Duttonella</taxon>
    </lineage>
</organism>
<dbReference type="OMA" id="GYPPRIL"/>
<accession>G0TTZ1</accession>
<gene>
    <name evidence="1" type="ORF">TVY486_0400890</name>
</gene>
<dbReference type="AlphaFoldDB" id="G0TTZ1"/>
<name>G0TTZ1_TRYVY</name>
<dbReference type="EMBL" id="HE573020">
    <property type="protein sequence ID" value="CCC47424.1"/>
    <property type="molecule type" value="Genomic_DNA"/>
</dbReference>
<dbReference type="VEuPathDB" id="TriTrypDB:TvY486_0400890"/>
<sequence length="753" mass="84552">MPTKSADCNWRLLFDIALSHGASLKQQNLTYNGFMTLLRSAGVLGSTTGIYQVLLMSLWQRHGHARQQSASDEDKHELDVHDIHANFDEFITIMGVVCVRCFQSQRCTEMLNESQPPPKAIVLSAEDQLKLNESMLYTANRFFRPLIDRCLVTKRTVVSLNSMKNNWTPYTNQLVTHVIAASAETVILPLFGRYAQGGQMYSDAFECMVKDIFTDLTAHQLKCAFAIFNYEGFSGIHQLAEYFVPEYKDKIKVGLELHSFAEALLMLGVVAFSDELKLKHYRPFTAKIWSVFEDYYCKFLGVPMIPDPILENKFVPISPTVSLVFPAEVPLDKVSSFLITGWNLTVQDSVEEKLDSMRGYPPRILRIQGEVVDYGDEDLVSEEGEEGAVPDKRHQTVSLLPFASSALAARFFEEELNRPSPENYDLPIYGLQRCMVYVDECVANAYQRGPNMVEVAVPASMWNISIEGMRVDFSVCRDEGKLTLTPVKHATLSLRDMKGTTVYHTRAISFVATPFVQVIPAPRLLMLKNIFSRRSTEDVMTADAFDALCDDFCISSPVKGERCSSAVMAILRKRERENSSDACNNTSMEALSFSAFVTSLAMLLLPCLESKGSLPNIPYLLGVAISKVESTLPPLEGGNGLLVEGSASQRLPRQIQPHNARLDVPYDSVLRKRLSFSKFHSSTERLLRGLGRGHHFLHPLPPFPADVEPLSVVSQYNDDENGLLDKVKSTSAELRERFLKQEMVVCRKGWKVD</sequence>